<keyword evidence="1" id="KW-0560">Oxidoreductase</keyword>
<evidence type="ECO:0000259" key="2">
    <source>
        <dbReference type="Pfam" id="PF01266"/>
    </source>
</evidence>
<proteinExistence type="predicted"/>
<dbReference type="eggNOG" id="COG0665">
    <property type="taxonomic scope" value="Bacteria"/>
</dbReference>
<gene>
    <name evidence="3" type="ORF">CP98_00825</name>
</gene>
<dbReference type="PANTHER" id="PTHR13847">
    <property type="entry name" value="SARCOSINE DEHYDROGENASE-RELATED"/>
    <property type="match status" value="1"/>
</dbReference>
<dbReference type="RefSeq" id="WP_037517232.1">
    <property type="nucleotide sequence ID" value="NZ_JGVR01000003.1"/>
</dbReference>
<dbReference type="GO" id="GO:0016491">
    <property type="term" value="F:oxidoreductase activity"/>
    <property type="evidence" value="ECO:0007669"/>
    <property type="project" value="UniProtKB-KW"/>
</dbReference>
<dbReference type="InterPro" id="IPR006076">
    <property type="entry name" value="FAD-dep_OxRdtase"/>
</dbReference>
<dbReference type="Proteomes" id="UP000028534">
    <property type="component" value="Unassembled WGS sequence"/>
</dbReference>
<reference evidence="3 4" key="1">
    <citation type="submission" date="2014-03" db="EMBL/GenBank/DDBJ databases">
        <title>Genome sequence of Sphingobium yanoikuyae B1.</title>
        <authorList>
            <person name="Gan H.M."/>
            <person name="Gan H.Y."/>
            <person name="Savka M.A."/>
        </authorList>
    </citation>
    <scope>NUCLEOTIDE SEQUENCE [LARGE SCALE GENOMIC DNA]</scope>
    <source>
        <strain evidence="3 4">B1</strain>
    </source>
</reference>
<dbReference type="PANTHER" id="PTHR13847:SF287">
    <property type="entry name" value="FAD-DEPENDENT OXIDOREDUCTASE DOMAIN-CONTAINING PROTEIN 1"/>
    <property type="match status" value="1"/>
</dbReference>
<dbReference type="Gene3D" id="3.30.9.10">
    <property type="entry name" value="D-Amino Acid Oxidase, subunit A, domain 2"/>
    <property type="match status" value="1"/>
</dbReference>
<dbReference type="STRING" id="13690.AX777_02110"/>
<evidence type="ECO:0000256" key="1">
    <source>
        <dbReference type="ARBA" id="ARBA00023002"/>
    </source>
</evidence>
<evidence type="ECO:0000313" key="3">
    <source>
        <dbReference type="EMBL" id="KEZ20784.1"/>
    </source>
</evidence>
<accession>A0A084ES42</accession>
<feature type="domain" description="FAD dependent oxidoreductase" evidence="2">
    <location>
        <begin position="5"/>
        <end position="341"/>
    </location>
</feature>
<dbReference type="Gene3D" id="3.50.50.60">
    <property type="entry name" value="FAD/NAD(P)-binding domain"/>
    <property type="match status" value="1"/>
</dbReference>
<dbReference type="SUPFAM" id="SSF51905">
    <property type="entry name" value="FAD/NAD(P)-binding domain"/>
    <property type="match status" value="1"/>
</dbReference>
<name>A0A084ES42_SPHYA</name>
<dbReference type="AlphaFoldDB" id="A0A084ES42"/>
<dbReference type="GO" id="GO:0005737">
    <property type="term" value="C:cytoplasm"/>
    <property type="evidence" value="ECO:0007669"/>
    <property type="project" value="TreeGrafter"/>
</dbReference>
<dbReference type="Pfam" id="PF01266">
    <property type="entry name" value="DAO"/>
    <property type="match status" value="1"/>
</dbReference>
<comment type="caution">
    <text evidence="3">The sequence shown here is derived from an EMBL/GenBank/DDBJ whole genome shotgun (WGS) entry which is preliminary data.</text>
</comment>
<dbReference type="InterPro" id="IPR036188">
    <property type="entry name" value="FAD/NAD-bd_sf"/>
</dbReference>
<evidence type="ECO:0000313" key="4">
    <source>
        <dbReference type="Proteomes" id="UP000028534"/>
    </source>
</evidence>
<dbReference type="PATRIC" id="fig|13690.10.peg.853"/>
<dbReference type="EMBL" id="JGVR01000003">
    <property type="protein sequence ID" value="KEZ20784.1"/>
    <property type="molecule type" value="Genomic_DNA"/>
</dbReference>
<organism evidence="3 4">
    <name type="scientific">Sphingobium yanoikuyae</name>
    <name type="common">Sphingomonas yanoikuyae</name>
    <dbReference type="NCBI Taxonomy" id="13690"/>
    <lineage>
        <taxon>Bacteria</taxon>
        <taxon>Pseudomonadati</taxon>
        <taxon>Pseudomonadota</taxon>
        <taxon>Alphaproteobacteria</taxon>
        <taxon>Sphingomonadales</taxon>
        <taxon>Sphingomonadaceae</taxon>
        <taxon>Sphingobium</taxon>
    </lineage>
</organism>
<sequence length="367" mass="39166">MNRPDIVIVGGGIAGASLGAALAETARVLILEMEDSAGYHATGRSVAFWEETYGGPVVQPLTTASGALLESPDPDFFDGSFLSPRRTLHIGRAGDKGLRDALLADFAGAVELQPVVPASLVPGLRPDWVLGVLEPSCRDIDVAALHQAYLRRFCRLGGEMRLGARLERAERQGDGWRIETGDGPIECGLLVNAAGAWADDVAVACGVAPVGITPYRRTVVQLRLEDMPADEMPLVMDMQGGFYFKPEGQGRIWLTPHDEVASPPCDAAPEELAIAQAIDRFQAAVDWRIAAVERKWAGLRSFAPDRVPVYGFEPAVEGFFWFAGQGGFGIQTAPAAALLGASLLTGKAMPQAIASLDIAAYAPERFR</sequence>
<protein>
    <submittedName>
        <fullName evidence="3">FAD-dependent oxidoreductase</fullName>
    </submittedName>
</protein>